<dbReference type="NCBIfam" id="TIGR01760">
    <property type="entry name" value="tape_meas_TP901"/>
    <property type="match status" value="1"/>
</dbReference>
<dbReference type="OrthoDB" id="8019720at2"/>
<keyword evidence="3" id="KW-0812">Transmembrane</keyword>
<keyword evidence="1" id="KW-1188">Viral release from host cell</keyword>
<dbReference type="eggNOG" id="COG5283">
    <property type="taxonomic scope" value="Bacteria"/>
</dbReference>
<evidence type="ECO:0000313" key="5">
    <source>
        <dbReference type="EMBL" id="EGP47791.1"/>
    </source>
</evidence>
<keyword evidence="2" id="KW-0175">Coiled coil</keyword>
<keyword evidence="3" id="KW-0472">Membrane</keyword>
<dbReference type="PATRIC" id="fig|1003200.3.peg.676"/>
<protein>
    <submittedName>
        <fullName evidence="5">Phage tail fiber protein</fullName>
    </submittedName>
</protein>
<evidence type="ECO:0000313" key="6">
    <source>
        <dbReference type="Proteomes" id="UP000004853"/>
    </source>
</evidence>
<evidence type="ECO:0000256" key="3">
    <source>
        <dbReference type="SAM" id="Phobius"/>
    </source>
</evidence>
<keyword evidence="3" id="KW-1133">Transmembrane helix</keyword>
<dbReference type="HOGENOM" id="CLU_006757_2_0_4"/>
<dbReference type="PANTHER" id="PTHR37813">
    <property type="entry name" value="FELS-2 PROPHAGE PROTEIN"/>
    <property type="match status" value="1"/>
</dbReference>
<dbReference type="EMBL" id="AFRQ01000028">
    <property type="protein sequence ID" value="EGP47791.1"/>
    <property type="molecule type" value="Genomic_DNA"/>
</dbReference>
<reference evidence="5 6" key="1">
    <citation type="submission" date="2011-06" db="EMBL/GenBank/DDBJ databases">
        <authorList>
            <person name="Bador J."/>
            <person name="Amoureux L."/>
            <person name="Neuwirth C."/>
        </authorList>
    </citation>
    <scope>NUCLEOTIDE SEQUENCE [LARGE SCALE GENOMIC DNA]</scope>
    <source>
        <strain evidence="5 6">AXX-A</strain>
    </source>
</reference>
<dbReference type="PANTHER" id="PTHR37813:SF1">
    <property type="entry name" value="FELS-2 PROPHAGE PROTEIN"/>
    <property type="match status" value="1"/>
</dbReference>
<dbReference type="Proteomes" id="UP000004853">
    <property type="component" value="Unassembled WGS sequence"/>
</dbReference>
<organism evidence="5 6">
    <name type="scientific">Achromobacter insuavis AXX-A</name>
    <dbReference type="NCBI Taxonomy" id="1003200"/>
    <lineage>
        <taxon>Bacteria</taxon>
        <taxon>Pseudomonadati</taxon>
        <taxon>Pseudomonadota</taxon>
        <taxon>Betaproteobacteria</taxon>
        <taxon>Burkholderiales</taxon>
        <taxon>Alcaligenaceae</taxon>
        <taxon>Achromobacter</taxon>
    </lineage>
</organism>
<gene>
    <name evidence="5" type="ORF">AXXA_03524</name>
</gene>
<proteinExistence type="predicted"/>
<name>F7SVL0_9BURK</name>
<sequence length="912" mass="94397">MDKALQLRVIAALQDKLSGPLRKIKSTAGASAQGVADLRGKLKQLTAAQREVGQFRELTRGLQTTRAELATAQQRVASLAQQMQGATNPTRAMTREFNQAVRAAQQLKERHGHQSVELQRLRDNLTRAGLSTSNLARDERNLRQKIDNTSQALDRQTRKLQAAAAHHQKLATAKEKYGNGKAAVGAMAGAGAAGLASGGAALYAESRFIRPGVEFDAKMSKVQALARIEKDSAEMQALRKQARDLGAKTMFSATQAADAQGFLAMAGFTPKAIQDAMPGMLSLAKAGDTDLAQTADIGSNILTGFKLPAEQMNRVGDVLTGAFTRSNTSLYMLGETMKYVAPVAAGVGQDIETVAAMAGKLGDAGIQGSMGGTALRAVIGRLAAPPKAAADALESLQINTKDAAGNLRQLPDILAELQQKTAKMGNAQRSGIFKAIAGEEAFSGLQVLVEQAGTGELQKFIAILKKAAGEADRTAGTMADNLTGDLDELKSAWEDVGIQTEELHDKTLRRLTKGLAGVVSAVGDWMKANPQIARALTATAAVIAGLVAAFGALTLALAAVLGPFIVVRYGLSMLGIQGGSLIGVLFNLAKGGFGLLGSAIVSVGKLLLGNPIVLAVAAIAGAAYLIYQYWTPIKTFFSDLWAQVTAAFDSAMAWLGQLLAALNPIPILSAAWSGLTTFFSDIWESVKVAFDGGLAGISALLVNWSPLGLLYQAITGALGTLGVELPGNFTQFGSMLIQGLINGISSMAGALKESISNIGTGIVGWFKEKLGIHSPSRVFAQMGGFVSEGAAVGIEAGQPAAVKAAQALAASVAIGGAMLPASGALAASGGPLAAPAGMVTDAGTLARIDHRPAMAANAAGGRSITIQGDTITIHISGAGAGAQDIARAVDDALRRRDADKAARLRSAYYDND</sequence>
<comment type="caution">
    <text evidence="5">The sequence shown here is derived from an EMBL/GenBank/DDBJ whole genome shotgun (WGS) entry which is preliminary data.</text>
</comment>
<feature type="domain" description="Phage tail tape measure protein" evidence="4">
    <location>
        <begin position="239"/>
        <end position="438"/>
    </location>
</feature>
<feature type="coiled-coil region" evidence="2">
    <location>
        <begin position="221"/>
        <end position="248"/>
    </location>
</feature>
<dbReference type="RefSeq" id="WP_006390754.1">
    <property type="nucleotide sequence ID" value="NZ_GL982453.1"/>
</dbReference>
<feature type="coiled-coil region" evidence="2">
    <location>
        <begin position="55"/>
        <end position="159"/>
    </location>
</feature>
<dbReference type="Pfam" id="PF10145">
    <property type="entry name" value="PhageMin_Tail"/>
    <property type="match status" value="1"/>
</dbReference>
<accession>F7SVL0</accession>
<evidence type="ECO:0000259" key="4">
    <source>
        <dbReference type="Pfam" id="PF10145"/>
    </source>
</evidence>
<feature type="transmembrane region" description="Helical" evidence="3">
    <location>
        <begin position="607"/>
        <end position="627"/>
    </location>
</feature>
<evidence type="ECO:0000256" key="1">
    <source>
        <dbReference type="ARBA" id="ARBA00022612"/>
    </source>
</evidence>
<feature type="transmembrane region" description="Helical" evidence="3">
    <location>
        <begin position="540"/>
        <end position="567"/>
    </location>
</feature>
<dbReference type="InterPro" id="IPR010090">
    <property type="entry name" value="Phage_tape_meas"/>
</dbReference>
<dbReference type="AlphaFoldDB" id="F7SVL0"/>
<evidence type="ECO:0000256" key="2">
    <source>
        <dbReference type="SAM" id="Coils"/>
    </source>
</evidence>